<dbReference type="NCBIfam" id="TIGR03998">
    <property type="entry name" value="thiol_BshC"/>
    <property type="match status" value="1"/>
</dbReference>
<comment type="similarity">
    <text evidence="2">Belongs to the BshC family.</text>
</comment>
<sequence>MDLAKNTYLNSEQYGKFSPLITDYLLQKDNVRQLYSAFPSDDSFVNHTKEKLSQYKHREIVHKVLSEQMSGLNLSEKQIQNLNKFKLSNTATVTTGHQLNLLTGPLYFFYKILQVIRCCEEMNAKHPEFNYVPVFWMATEDHDFAEINHFYHKNQTVHWEKDASGAVGRLNLDGIEGVFNVFSNQLPNISNAQTLKELIQNSYLNSKTLAEAAQKLVHSLFGEFGLLIIDGDDRELKKLMIPAFQDELINNSAFKKVSESNQFLIENNYSIQVNPREINLFYLGNGNIRERIVFENEHFYVLDSEFKFTQEEIISELNSNPEKFSPNALLRPFYQETILPNIAYIGGSGEIAYWLQLKNYFDTQDIIFPLLIVRNSVLILNQKQKSKLEKLDLDYKDLFRPLFELVSGNVMEHTDTKIDFAYYKSQIQHIFNELSEKSAQTDITFANMINAQRVKQLKGMTKMEQRLVKAEKKKNSERVERIENIYSELFPKGNLQERVMNFSDFWIEYGSGFVKEIYEEIHPFEFRFIIKTLP</sequence>
<dbReference type="PIRSF" id="PIRSF012535">
    <property type="entry name" value="UCP012535"/>
    <property type="match status" value="1"/>
</dbReference>
<gene>
    <name evidence="2" type="primary">bshC</name>
    <name evidence="5" type="ORF">SAMN06296427_101249</name>
</gene>
<organism evidence="5 6">
    <name type="scientific">Moheibacter sediminis</name>
    <dbReference type="NCBI Taxonomy" id="1434700"/>
    <lineage>
        <taxon>Bacteria</taxon>
        <taxon>Pseudomonadati</taxon>
        <taxon>Bacteroidota</taxon>
        <taxon>Flavobacteriia</taxon>
        <taxon>Flavobacteriales</taxon>
        <taxon>Weeksellaceae</taxon>
        <taxon>Moheibacter</taxon>
    </lineage>
</organism>
<name>A0A1W1YC42_9FLAO</name>
<evidence type="ECO:0000256" key="1">
    <source>
        <dbReference type="ARBA" id="ARBA00022598"/>
    </source>
</evidence>
<keyword evidence="6" id="KW-1185">Reference proteome</keyword>
<feature type="domain" description="Bacillithiol biosynthesis BshC C-terminal coiled-coil" evidence="4">
    <location>
        <begin position="377"/>
        <end position="530"/>
    </location>
</feature>
<dbReference type="EMBL" id="FWXS01000001">
    <property type="protein sequence ID" value="SMC33727.1"/>
    <property type="molecule type" value="Genomic_DNA"/>
</dbReference>
<dbReference type="GO" id="GO:0016874">
    <property type="term" value="F:ligase activity"/>
    <property type="evidence" value="ECO:0007669"/>
    <property type="project" value="UniProtKB-UniRule"/>
</dbReference>
<evidence type="ECO:0000313" key="5">
    <source>
        <dbReference type="EMBL" id="SMC33727.1"/>
    </source>
</evidence>
<dbReference type="Pfam" id="PF10079">
    <property type="entry name" value="Rossmann-like_BshC"/>
    <property type="match status" value="1"/>
</dbReference>
<dbReference type="HAMAP" id="MF_01867">
    <property type="entry name" value="BshC"/>
    <property type="match status" value="1"/>
</dbReference>
<dbReference type="OrthoDB" id="9765151at2"/>
<reference evidence="6" key="1">
    <citation type="submission" date="2017-04" db="EMBL/GenBank/DDBJ databases">
        <authorList>
            <person name="Varghese N."/>
            <person name="Submissions S."/>
        </authorList>
    </citation>
    <scope>NUCLEOTIDE SEQUENCE [LARGE SCALE GENOMIC DNA]</scope>
    <source>
        <strain evidence="6">CGMCC 1.12708</strain>
    </source>
</reference>
<dbReference type="Proteomes" id="UP000192393">
    <property type="component" value="Unassembled WGS sequence"/>
</dbReference>
<proteinExistence type="inferred from homology"/>
<dbReference type="RefSeq" id="WP_159447435.1">
    <property type="nucleotide sequence ID" value="NZ_FWXS01000001.1"/>
</dbReference>
<dbReference type="Pfam" id="PF24850">
    <property type="entry name" value="CC_BshC"/>
    <property type="match status" value="1"/>
</dbReference>
<evidence type="ECO:0000259" key="4">
    <source>
        <dbReference type="Pfam" id="PF24850"/>
    </source>
</evidence>
<evidence type="ECO:0000256" key="2">
    <source>
        <dbReference type="HAMAP-Rule" id="MF_01867"/>
    </source>
</evidence>
<keyword evidence="1 2" id="KW-0436">Ligase</keyword>
<dbReference type="InterPro" id="IPR055399">
    <property type="entry name" value="CC_BshC"/>
</dbReference>
<dbReference type="InterPro" id="IPR011199">
    <property type="entry name" value="Bacillithiol_biosynth_BshC"/>
</dbReference>
<evidence type="ECO:0000259" key="3">
    <source>
        <dbReference type="Pfam" id="PF10079"/>
    </source>
</evidence>
<evidence type="ECO:0000313" key="6">
    <source>
        <dbReference type="Proteomes" id="UP000192393"/>
    </source>
</evidence>
<dbReference type="InterPro" id="IPR055398">
    <property type="entry name" value="Rossmann-like_BshC"/>
</dbReference>
<feature type="domain" description="Bacillithiol biosynthesis BshC N-terminal Rossmann-like" evidence="3">
    <location>
        <begin position="15"/>
        <end position="375"/>
    </location>
</feature>
<accession>A0A1W1YC42</accession>
<dbReference type="EC" id="6.-.-.-" evidence="2"/>
<dbReference type="AlphaFoldDB" id="A0A1W1YC42"/>
<protein>
    <recommendedName>
        <fullName evidence="2">Putative cysteine ligase BshC</fullName>
        <ecNumber evidence="2">6.-.-.-</ecNumber>
    </recommendedName>
</protein>
<dbReference type="STRING" id="1434700.SAMN06296427_101249"/>